<keyword evidence="8" id="KW-1185">Reference proteome</keyword>
<dbReference type="PANTHER" id="PTHR43648:SF1">
    <property type="entry name" value="ELECTRON TRANSFER FLAVOPROTEIN BETA SUBUNIT LYSINE METHYLTRANSFERASE"/>
    <property type="match status" value="1"/>
</dbReference>
<dbReference type="Gene3D" id="3.40.50.150">
    <property type="entry name" value="Vaccinia Virus protein VP39"/>
    <property type="match status" value="1"/>
</dbReference>
<comment type="similarity">
    <text evidence="1 6">Belongs to the methyltransferase superfamily. PrmA family.</text>
</comment>
<dbReference type="PANTHER" id="PTHR43648">
    <property type="entry name" value="ELECTRON TRANSFER FLAVOPROTEIN BETA SUBUNIT LYSINE METHYLTRANSFERASE"/>
    <property type="match status" value="1"/>
</dbReference>
<dbReference type="NCBIfam" id="TIGR00406">
    <property type="entry name" value="prmA"/>
    <property type="match status" value="1"/>
</dbReference>
<dbReference type="PATRIC" id="fig|883114.3.peg.1246"/>
<dbReference type="EC" id="2.1.1.-" evidence="6"/>
<evidence type="ECO:0000256" key="2">
    <source>
        <dbReference type="ARBA" id="ARBA00022490"/>
    </source>
</evidence>
<dbReference type="InterPro" id="IPR050078">
    <property type="entry name" value="Ribosomal_L11_MeTrfase_PrmA"/>
</dbReference>
<name>H3NPI4_9FIRM</name>
<evidence type="ECO:0000313" key="7">
    <source>
        <dbReference type="EMBL" id="EHR33212.1"/>
    </source>
</evidence>
<dbReference type="InterPro" id="IPR029063">
    <property type="entry name" value="SAM-dependent_MTases_sf"/>
</dbReference>
<dbReference type="HAMAP" id="MF_00735">
    <property type="entry name" value="Methyltr_PrmA"/>
    <property type="match status" value="1"/>
</dbReference>
<dbReference type="HOGENOM" id="CLU_049382_0_2_9"/>
<dbReference type="InterPro" id="IPR004498">
    <property type="entry name" value="Ribosomal_PrmA_MeTrfase"/>
</dbReference>
<dbReference type="GO" id="GO:0016279">
    <property type="term" value="F:protein-lysine N-methyltransferase activity"/>
    <property type="evidence" value="ECO:0007669"/>
    <property type="project" value="RHEA"/>
</dbReference>
<keyword evidence="5 6" id="KW-0949">S-adenosyl-L-methionine</keyword>
<keyword evidence="4 6" id="KW-0808">Transferase</keyword>
<dbReference type="RefSeq" id="WP_005398771.1">
    <property type="nucleotide sequence ID" value="NZ_JH601088.1"/>
</dbReference>
<comment type="catalytic activity">
    <reaction evidence="6">
        <text>L-lysyl-[protein] + 3 S-adenosyl-L-methionine = N(6),N(6),N(6)-trimethyl-L-lysyl-[protein] + 3 S-adenosyl-L-homocysteine + 3 H(+)</text>
        <dbReference type="Rhea" id="RHEA:54192"/>
        <dbReference type="Rhea" id="RHEA-COMP:9752"/>
        <dbReference type="Rhea" id="RHEA-COMP:13826"/>
        <dbReference type="ChEBI" id="CHEBI:15378"/>
        <dbReference type="ChEBI" id="CHEBI:29969"/>
        <dbReference type="ChEBI" id="CHEBI:57856"/>
        <dbReference type="ChEBI" id="CHEBI:59789"/>
        <dbReference type="ChEBI" id="CHEBI:61961"/>
    </reaction>
</comment>
<proteinExistence type="inferred from homology"/>
<dbReference type="AlphaFoldDB" id="H3NPI4"/>
<feature type="binding site" evidence="6">
    <location>
        <position position="238"/>
    </location>
    <ligand>
        <name>S-adenosyl-L-methionine</name>
        <dbReference type="ChEBI" id="CHEBI:59789"/>
    </ligand>
</feature>
<evidence type="ECO:0000256" key="6">
    <source>
        <dbReference type="HAMAP-Rule" id="MF_00735"/>
    </source>
</evidence>
<feature type="binding site" evidence="6">
    <location>
        <position position="175"/>
    </location>
    <ligand>
        <name>S-adenosyl-L-methionine</name>
        <dbReference type="ChEBI" id="CHEBI:59789"/>
    </ligand>
</feature>
<dbReference type="STRING" id="883114.HMPREF9709_01256"/>
<feature type="binding site" evidence="6">
    <location>
        <position position="154"/>
    </location>
    <ligand>
        <name>S-adenosyl-L-methionine</name>
        <dbReference type="ChEBI" id="CHEBI:59789"/>
    </ligand>
</feature>
<organism evidence="7 8">
    <name type="scientific">Helcococcus kunzii ATCC 51366</name>
    <dbReference type="NCBI Taxonomy" id="883114"/>
    <lineage>
        <taxon>Bacteria</taxon>
        <taxon>Bacillati</taxon>
        <taxon>Bacillota</taxon>
        <taxon>Tissierellia</taxon>
        <taxon>Tissierellales</taxon>
        <taxon>Peptoniphilaceae</taxon>
        <taxon>Helcococcus</taxon>
    </lineage>
</organism>
<comment type="function">
    <text evidence="6">Methylates ribosomal protein L11.</text>
</comment>
<dbReference type="OrthoDB" id="9785995at2"/>
<evidence type="ECO:0000256" key="5">
    <source>
        <dbReference type="ARBA" id="ARBA00022691"/>
    </source>
</evidence>
<gene>
    <name evidence="6" type="primary">prmA</name>
    <name evidence="7" type="ORF">HMPREF9709_01256</name>
</gene>
<dbReference type="eggNOG" id="COG2264">
    <property type="taxonomic scope" value="Bacteria"/>
</dbReference>
<dbReference type="GO" id="GO:0032259">
    <property type="term" value="P:methylation"/>
    <property type="evidence" value="ECO:0007669"/>
    <property type="project" value="UniProtKB-KW"/>
</dbReference>
<sequence length="304" mass="35284">MENFLLLTFKLERKYKDLIQYNIYDYENIGFEVDDPIEKRQILSNMPEWEISEIKIVDENIISYGVYFEDSESGQIELDRLVSFLNERIPNFKFEKLLIDNSNWEEEWKKSYKGFEIGNKIYVKPSWEEANVDDKIIIEIDPKMAFGTGTHETTSLCMEYVENQDFSDKKVLDIGCGSGILSILAKKLNAKKVDACDIDEIAVSSAKENAKINDVSINVFESNLFSNVKDKYDIIFANILAEIIVEMLNDVKSYLNEEGIIVLSGIIKEREELVVSKLKEIDFEIIDTKYKNEWVLISARRRNA</sequence>
<dbReference type="GeneID" id="96999229"/>
<accession>H3NPI4</accession>
<reference evidence="7 8" key="1">
    <citation type="submission" date="2012-01" db="EMBL/GenBank/DDBJ databases">
        <title>The Genome Sequence of Helcococcus kunzii ATCC 51366.</title>
        <authorList>
            <consortium name="The Broad Institute Genome Sequencing Platform"/>
            <person name="Earl A."/>
            <person name="Ward D."/>
            <person name="Feldgarden M."/>
            <person name="Gevers D."/>
            <person name="Huys G."/>
            <person name="Young S.K."/>
            <person name="Zeng Q."/>
            <person name="Gargeya S."/>
            <person name="Fitzgerald M."/>
            <person name="Haas B."/>
            <person name="Abouelleil A."/>
            <person name="Alvarado L."/>
            <person name="Arachchi H.M."/>
            <person name="Berlin A."/>
            <person name="Chapman S.B."/>
            <person name="Gearin G."/>
            <person name="Goldberg J."/>
            <person name="Griggs A."/>
            <person name="Gujja S."/>
            <person name="Hansen M."/>
            <person name="Heiman D."/>
            <person name="Howarth C."/>
            <person name="Larimer J."/>
            <person name="Lui A."/>
            <person name="MacDonald P.J.P."/>
            <person name="McCowen C."/>
            <person name="Montmayeur A."/>
            <person name="Murphy C."/>
            <person name="Neiman D."/>
            <person name="Pearson M."/>
            <person name="Priest M."/>
            <person name="Roberts A."/>
            <person name="Saif S."/>
            <person name="Shea T."/>
            <person name="Sisk P."/>
            <person name="Stolte C."/>
            <person name="Sykes S."/>
            <person name="Wortman J."/>
            <person name="Nusbaum C."/>
            <person name="Birren B."/>
        </authorList>
    </citation>
    <scope>NUCLEOTIDE SEQUENCE [LARGE SCALE GENOMIC DNA]</scope>
    <source>
        <strain evidence="7 8">ATCC 51366</strain>
    </source>
</reference>
<evidence type="ECO:0000313" key="8">
    <source>
        <dbReference type="Proteomes" id="UP000004191"/>
    </source>
</evidence>
<feature type="binding site" evidence="6">
    <location>
        <position position="197"/>
    </location>
    <ligand>
        <name>S-adenosyl-L-methionine</name>
        <dbReference type="ChEBI" id="CHEBI:59789"/>
    </ligand>
</feature>
<dbReference type="CDD" id="cd02440">
    <property type="entry name" value="AdoMet_MTases"/>
    <property type="match status" value="1"/>
</dbReference>
<evidence type="ECO:0000256" key="1">
    <source>
        <dbReference type="ARBA" id="ARBA00009741"/>
    </source>
</evidence>
<evidence type="ECO:0000256" key="4">
    <source>
        <dbReference type="ARBA" id="ARBA00022679"/>
    </source>
</evidence>
<keyword evidence="2 6" id="KW-0963">Cytoplasm</keyword>
<dbReference type="EMBL" id="AGEI01000024">
    <property type="protein sequence ID" value="EHR33212.1"/>
    <property type="molecule type" value="Genomic_DNA"/>
</dbReference>
<dbReference type="SUPFAM" id="SSF53335">
    <property type="entry name" value="S-adenosyl-L-methionine-dependent methyltransferases"/>
    <property type="match status" value="1"/>
</dbReference>
<keyword evidence="3 6" id="KW-0489">Methyltransferase</keyword>
<comment type="subcellular location">
    <subcellularLocation>
        <location evidence="6">Cytoplasm</location>
    </subcellularLocation>
</comment>
<dbReference type="Pfam" id="PF06325">
    <property type="entry name" value="PrmA"/>
    <property type="match status" value="1"/>
</dbReference>
<evidence type="ECO:0000256" key="3">
    <source>
        <dbReference type="ARBA" id="ARBA00022603"/>
    </source>
</evidence>
<dbReference type="NCBIfam" id="NF001785">
    <property type="entry name" value="PRK00517.2-2"/>
    <property type="match status" value="1"/>
</dbReference>
<dbReference type="Proteomes" id="UP000004191">
    <property type="component" value="Unassembled WGS sequence"/>
</dbReference>
<keyword evidence="7" id="KW-0689">Ribosomal protein</keyword>
<dbReference type="PIRSF" id="PIRSF000401">
    <property type="entry name" value="RPL11_MTase"/>
    <property type="match status" value="1"/>
</dbReference>
<dbReference type="GO" id="GO:0005840">
    <property type="term" value="C:ribosome"/>
    <property type="evidence" value="ECO:0007669"/>
    <property type="project" value="UniProtKB-KW"/>
</dbReference>
<dbReference type="GO" id="GO:0005737">
    <property type="term" value="C:cytoplasm"/>
    <property type="evidence" value="ECO:0007669"/>
    <property type="project" value="UniProtKB-SubCell"/>
</dbReference>
<protein>
    <recommendedName>
        <fullName evidence="6">Ribosomal protein L11 methyltransferase</fullName>
        <shortName evidence="6">L11 Mtase</shortName>
        <ecNumber evidence="6">2.1.1.-</ecNumber>
    </recommendedName>
</protein>
<keyword evidence="7" id="KW-0687">Ribonucleoprotein</keyword>
<comment type="caution">
    <text evidence="7">The sequence shown here is derived from an EMBL/GenBank/DDBJ whole genome shotgun (WGS) entry which is preliminary data.</text>
</comment>